<reference evidence="2 3" key="1">
    <citation type="submission" date="2016-10" db="EMBL/GenBank/DDBJ databases">
        <authorList>
            <person name="de Groot N.N."/>
        </authorList>
    </citation>
    <scope>NUCLEOTIDE SEQUENCE [LARGE SCALE GENOMIC DNA]</scope>
    <source>
        <strain evidence="2 3">DSM 23048</strain>
    </source>
</reference>
<evidence type="ECO:0000313" key="2">
    <source>
        <dbReference type="EMBL" id="SEI87999.1"/>
    </source>
</evidence>
<dbReference type="EMBL" id="FNYS01000006">
    <property type="protein sequence ID" value="SEI87999.1"/>
    <property type="molecule type" value="Genomic_DNA"/>
</dbReference>
<dbReference type="RefSeq" id="WP_074745670.1">
    <property type="nucleotide sequence ID" value="NZ_FNYS01000006.1"/>
</dbReference>
<evidence type="ECO:0000313" key="3">
    <source>
        <dbReference type="Proteomes" id="UP000183077"/>
    </source>
</evidence>
<organism evidence="2 3">
    <name type="scientific">Myroides marinus</name>
    <dbReference type="NCBI Taxonomy" id="703342"/>
    <lineage>
        <taxon>Bacteria</taxon>
        <taxon>Pseudomonadati</taxon>
        <taxon>Bacteroidota</taxon>
        <taxon>Flavobacteriia</taxon>
        <taxon>Flavobacteriales</taxon>
        <taxon>Flavobacteriaceae</taxon>
        <taxon>Myroides</taxon>
    </lineage>
</organism>
<evidence type="ECO:0000259" key="1">
    <source>
        <dbReference type="Pfam" id="PF05171"/>
    </source>
</evidence>
<dbReference type="Pfam" id="PF05171">
    <property type="entry name" value="HemS"/>
    <property type="match status" value="2"/>
</dbReference>
<sequence>MQTMILNNLTLTELVNDTDIYFLDNKWEAILQELKQLEQVTAITYNNGAYHLTKGHYSNVEIFEHGIGQALNDIIDMRLFLNHWKYGLIQIKKNITLYFFDKQGNQVHTILIDKQTELALLLIDKYKVVDQSIITLDPYPSIEEIEDVEIDLISFHKDWQALKDTHDFFTMLRKHKVTRLQALRLGATEYVKEITIDNLISTLEKVKQEQIPLMSFVGNKGAIQIYTNVIGELATTDYTIQLSDSVFNLALIRAQIKHIYIVRKPTTDGIVSAIEVFNDNGDIITQFFGERKRDTLELKIWSDILNSI</sequence>
<dbReference type="GO" id="GO:0006826">
    <property type="term" value="P:iron ion transport"/>
    <property type="evidence" value="ECO:0007669"/>
    <property type="project" value="InterPro"/>
</dbReference>
<feature type="domain" description="Haemin-degrading HemS/ChuX" evidence="1">
    <location>
        <begin position="10"/>
        <end position="118"/>
    </location>
</feature>
<dbReference type="Gene3D" id="3.40.1570.10">
    <property type="entry name" value="HemS/ChuS/ChuX like domains"/>
    <property type="match status" value="2"/>
</dbReference>
<dbReference type="InterPro" id="IPR053733">
    <property type="entry name" value="Heme_Transport_Util_sf"/>
</dbReference>
<name>A0A1H6U6M6_9FLAO</name>
<dbReference type="SUPFAM" id="SSF144064">
    <property type="entry name" value="Heme iron utilization protein-like"/>
    <property type="match status" value="1"/>
</dbReference>
<accession>A0A1H6U6M6</accession>
<dbReference type="GeneID" id="82256879"/>
<proteinExistence type="predicted"/>
<dbReference type="InterPro" id="IPR007845">
    <property type="entry name" value="HemS/ChuX_dom"/>
</dbReference>
<dbReference type="AlphaFoldDB" id="A0A1H6U6M6"/>
<dbReference type="Proteomes" id="UP000183077">
    <property type="component" value="Unassembled WGS sequence"/>
</dbReference>
<dbReference type="CDD" id="cd16831">
    <property type="entry name" value="HemS-like_C"/>
    <property type="match status" value="1"/>
</dbReference>
<feature type="domain" description="Haemin-degrading HemS/ChuX" evidence="1">
    <location>
        <begin position="176"/>
        <end position="306"/>
    </location>
</feature>
<gene>
    <name evidence="2" type="ORF">SAMN04488018_10676</name>
</gene>
<protein>
    <submittedName>
        <fullName evidence="2">Putative hemin transport protein</fullName>
    </submittedName>
</protein>